<dbReference type="Gene3D" id="1.20.120.1780">
    <property type="entry name" value="UbiA prenyltransferase"/>
    <property type="match status" value="1"/>
</dbReference>
<evidence type="ECO:0000313" key="14">
    <source>
        <dbReference type="Proteomes" id="UP000320623"/>
    </source>
</evidence>
<dbReference type="GO" id="GO:0047295">
    <property type="term" value="F:geranylgeranylglycerol-phosphate geranylgeranyltransferase activity"/>
    <property type="evidence" value="ECO:0007669"/>
    <property type="project" value="InterPro"/>
</dbReference>
<keyword evidence="9 12" id="KW-0472">Membrane</keyword>
<dbReference type="PANTHER" id="PTHR42723:SF1">
    <property type="entry name" value="CHLOROPHYLL SYNTHASE, CHLOROPLASTIC"/>
    <property type="match status" value="1"/>
</dbReference>
<feature type="transmembrane region" description="Helical" evidence="12">
    <location>
        <begin position="39"/>
        <end position="61"/>
    </location>
</feature>
<feature type="transmembrane region" description="Helical" evidence="12">
    <location>
        <begin position="204"/>
        <end position="224"/>
    </location>
</feature>
<evidence type="ECO:0000256" key="6">
    <source>
        <dbReference type="ARBA" id="ARBA00022842"/>
    </source>
</evidence>
<name>A0A0S4ND80_9BACT</name>
<keyword evidence="2" id="KW-1003">Cell membrane</keyword>
<organism evidence="13 14">
    <name type="scientific">Candidatus Thermokryptus mobilis</name>
    <dbReference type="NCBI Taxonomy" id="1643428"/>
    <lineage>
        <taxon>Bacteria</taxon>
        <taxon>Pseudomonadati</taxon>
        <taxon>Candidatus Kryptoniota</taxon>
        <taxon>Candidatus Thermokryptus</taxon>
    </lineage>
</organism>
<dbReference type="InterPro" id="IPR023547">
    <property type="entry name" value="DGGGP_synth"/>
</dbReference>
<gene>
    <name evidence="13" type="ORF">JGI1_02252</name>
</gene>
<evidence type="ECO:0000256" key="3">
    <source>
        <dbReference type="ARBA" id="ARBA00022516"/>
    </source>
</evidence>
<sequence>MNFKKLTAIIKITRPSNVFITFLTIFASVLIFSNGDEKLLKFSIIGGIVGALIDAGGNIINDFFDVEIDKINKPKRPIPSGLISRKLALYLYILTTSLGIILSNFLGLLPFLISLSSSVLIFLYSFRLKRLPLFGNFIVAFLTGLAFIFAGSIAKNIKEAIIPMVFALLINLAREIIKDIEDIEGDMKAGLNTFPIKAGIKKSIMLSSFILAILILLTPLPYMLGFYNKHFILIVSAVDLGLIYVVISLFKDQTKINLNRLSNILKFEMILGLLAIYFGSL</sequence>
<evidence type="ECO:0000256" key="5">
    <source>
        <dbReference type="ARBA" id="ARBA00022692"/>
    </source>
</evidence>
<feature type="transmembrane region" description="Helical" evidence="12">
    <location>
        <begin position="82"/>
        <end position="102"/>
    </location>
</feature>
<keyword evidence="6" id="KW-0460">Magnesium</keyword>
<dbReference type="InterPro" id="IPR000537">
    <property type="entry name" value="UbiA_prenyltransferase"/>
</dbReference>
<dbReference type="InterPro" id="IPR044878">
    <property type="entry name" value="UbiA_sf"/>
</dbReference>
<reference evidence="14" key="1">
    <citation type="submission" date="2015-11" db="EMBL/GenBank/DDBJ databases">
        <authorList>
            <person name="Varghese N."/>
        </authorList>
    </citation>
    <scope>NUCLEOTIDE SEQUENCE [LARGE SCALE GENOMIC DNA]</scope>
</reference>
<accession>A0A0S4ND80</accession>
<keyword evidence="7 12" id="KW-1133">Transmembrane helix</keyword>
<evidence type="ECO:0000256" key="9">
    <source>
        <dbReference type="ARBA" id="ARBA00023136"/>
    </source>
</evidence>
<protein>
    <submittedName>
        <fullName evidence="13">Geranylgeranylglycerol-phosphate geranylgeranyltransferase</fullName>
    </submittedName>
</protein>
<dbReference type="GO" id="GO:0000287">
    <property type="term" value="F:magnesium ion binding"/>
    <property type="evidence" value="ECO:0007669"/>
    <property type="project" value="InterPro"/>
</dbReference>
<keyword evidence="8" id="KW-0443">Lipid metabolism</keyword>
<dbReference type="InterPro" id="IPR050475">
    <property type="entry name" value="Prenyltransferase_related"/>
</dbReference>
<feature type="transmembrane region" description="Helical" evidence="12">
    <location>
        <begin position="262"/>
        <end position="280"/>
    </location>
</feature>
<keyword evidence="5 12" id="KW-0812">Transmembrane</keyword>
<evidence type="ECO:0000313" key="13">
    <source>
        <dbReference type="EMBL" id="CUU09076.1"/>
    </source>
</evidence>
<keyword evidence="10" id="KW-0594">Phospholipid biosynthesis</keyword>
<feature type="transmembrane region" description="Helical" evidence="12">
    <location>
        <begin position="230"/>
        <end position="250"/>
    </location>
</feature>
<evidence type="ECO:0000256" key="2">
    <source>
        <dbReference type="ARBA" id="ARBA00022475"/>
    </source>
</evidence>
<evidence type="ECO:0000256" key="10">
    <source>
        <dbReference type="ARBA" id="ARBA00023209"/>
    </source>
</evidence>
<dbReference type="Pfam" id="PF01040">
    <property type="entry name" value="UbiA"/>
    <property type="match status" value="1"/>
</dbReference>
<comment type="subcellular location">
    <subcellularLocation>
        <location evidence="1">Membrane</location>
        <topology evidence="1">Multi-pass membrane protein</topology>
    </subcellularLocation>
</comment>
<dbReference type="RefSeq" id="WP_181180359.1">
    <property type="nucleotide sequence ID" value="NZ_FAOO01000028.1"/>
</dbReference>
<dbReference type="GO" id="GO:0005886">
    <property type="term" value="C:plasma membrane"/>
    <property type="evidence" value="ECO:0007669"/>
    <property type="project" value="InterPro"/>
</dbReference>
<feature type="transmembrane region" description="Helical" evidence="12">
    <location>
        <begin position="133"/>
        <end position="154"/>
    </location>
</feature>
<keyword evidence="11" id="KW-1208">Phospholipid metabolism</keyword>
<dbReference type="PANTHER" id="PTHR42723">
    <property type="entry name" value="CHLOROPHYLL SYNTHASE"/>
    <property type="match status" value="1"/>
</dbReference>
<dbReference type="GO" id="GO:0008654">
    <property type="term" value="P:phospholipid biosynthetic process"/>
    <property type="evidence" value="ECO:0007669"/>
    <property type="project" value="UniProtKB-KW"/>
</dbReference>
<keyword evidence="3" id="KW-0444">Lipid biosynthesis</keyword>
<dbReference type="HAMAP" id="MF_01286">
    <property type="entry name" value="DGGGP_synth"/>
    <property type="match status" value="1"/>
</dbReference>
<dbReference type="Proteomes" id="UP000320623">
    <property type="component" value="Unassembled WGS sequence"/>
</dbReference>
<evidence type="ECO:0000256" key="7">
    <source>
        <dbReference type="ARBA" id="ARBA00022989"/>
    </source>
</evidence>
<evidence type="ECO:0000256" key="1">
    <source>
        <dbReference type="ARBA" id="ARBA00004141"/>
    </source>
</evidence>
<evidence type="ECO:0000256" key="11">
    <source>
        <dbReference type="ARBA" id="ARBA00023264"/>
    </source>
</evidence>
<dbReference type="CDD" id="cd13961">
    <property type="entry name" value="PT_UbiA_DGGGPS"/>
    <property type="match status" value="1"/>
</dbReference>
<evidence type="ECO:0000256" key="4">
    <source>
        <dbReference type="ARBA" id="ARBA00022679"/>
    </source>
</evidence>
<feature type="transmembrane region" description="Helical" evidence="12">
    <location>
        <begin position="12"/>
        <end position="33"/>
    </location>
</feature>
<dbReference type="AlphaFoldDB" id="A0A0S4ND80"/>
<evidence type="ECO:0000256" key="12">
    <source>
        <dbReference type="SAM" id="Phobius"/>
    </source>
</evidence>
<keyword evidence="4 13" id="KW-0808">Transferase</keyword>
<dbReference type="Gene3D" id="1.10.357.140">
    <property type="entry name" value="UbiA prenyltransferase"/>
    <property type="match status" value="1"/>
</dbReference>
<dbReference type="STRING" id="1643428.GCA_001442855_02202"/>
<proteinExistence type="inferred from homology"/>
<keyword evidence="14" id="KW-1185">Reference proteome</keyword>
<dbReference type="EMBL" id="FAOO01000028">
    <property type="protein sequence ID" value="CUU09076.1"/>
    <property type="molecule type" value="Genomic_DNA"/>
</dbReference>
<evidence type="ECO:0000256" key="8">
    <source>
        <dbReference type="ARBA" id="ARBA00023098"/>
    </source>
</evidence>